<dbReference type="AlphaFoldDB" id="A0A7S2W786"/>
<sequence length="254" mass="28361">MSVGSIQRVLFRTLLRHVREVRATGRPLVLHREVEVNRWGRFRYGDTLNPVASRDVLRNMLPESMLALPLDWPKTVLVSAAELRDLVVALFRAPVPADALAAEEHLDHGFLGLRVLASLTGLHQTTSVSVTEGVRIITTSTFVEKDDRGNDVYAYRVLIENLNDYSIKLVGRHWIFQDGAGDTISVDKFAQGVVGQQPYLRPQQWFEYVSGVNLKCSPGQMQGSMLLTRDSGDDWEAVIPPLALLSQPDQGSMQ</sequence>
<organism evidence="2">
    <name type="scientific">Rhizochromulina marina</name>
    <dbReference type="NCBI Taxonomy" id="1034831"/>
    <lineage>
        <taxon>Eukaryota</taxon>
        <taxon>Sar</taxon>
        <taxon>Stramenopiles</taxon>
        <taxon>Ochrophyta</taxon>
        <taxon>Dictyochophyceae</taxon>
        <taxon>Rhizochromulinales</taxon>
        <taxon>Rhizochromulina</taxon>
    </lineage>
</organism>
<gene>
    <name evidence="2" type="ORF">RMAR1173_LOCUS4993</name>
</gene>
<name>A0A7S2W786_9STRA</name>
<protein>
    <recommendedName>
        <fullName evidence="1">ApaG domain-containing protein</fullName>
    </recommendedName>
</protein>
<evidence type="ECO:0000313" key="2">
    <source>
        <dbReference type="EMBL" id="CAD9672363.1"/>
    </source>
</evidence>
<evidence type="ECO:0000259" key="1">
    <source>
        <dbReference type="PROSITE" id="PS51087"/>
    </source>
</evidence>
<accession>A0A7S2W786</accession>
<dbReference type="PANTHER" id="PTHR47191:SF2">
    <property type="entry name" value="OS05G0170800 PROTEIN"/>
    <property type="match status" value="1"/>
</dbReference>
<dbReference type="InterPro" id="IPR007474">
    <property type="entry name" value="ApaG_domain"/>
</dbReference>
<feature type="domain" description="ApaG" evidence="1">
    <location>
        <begin position="128"/>
        <end position="251"/>
    </location>
</feature>
<dbReference type="Pfam" id="PF04379">
    <property type="entry name" value="DUF525"/>
    <property type="match status" value="1"/>
</dbReference>
<dbReference type="SUPFAM" id="SSF110069">
    <property type="entry name" value="ApaG-like"/>
    <property type="match status" value="1"/>
</dbReference>
<dbReference type="EMBL" id="HBHJ01007759">
    <property type="protein sequence ID" value="CAD9672363.1"/>
    <property type="molecule type" value="Transcribed_RNA"/>
</dbReference>
<dbReference type="Gene3D" id="2.60.40.1470">
    <property type="entry name" value="ApaG domain"/>
    <property type="match status" value="1"/>
</dbReference>
<reference evidence="2" key="1">
    <citation type="submission" date="2021-01" db="EMBL/GenBank/DDBJ databases">
        <authorList>
            <person name="Corre E."/>
            <person name="Pelletier E."/>
            <person name="Niang G."/>
            <person name="Scheremetjew M."/>
            <person name="Finn R."/>
            <person name="Kale V."/>
            <person name="Holt S."/>
            <person name="Cochrane G."/>
            <person name="Meng A."/>
            <person name="Brown T."/>
            <person name="Cohen L."/>
        </authorList>
    </citation>
    <scope>NUCLEOTIDE SEQUENCE</scope>
    <source>
        <strain evidence="2">CCMP1243</strain>
    </source>
</reference>
<dbReference type="PROSITE" id="PS51087">
    <property type="entry name" value="APAG"/>
    <property type="match status" value="1"/>
</dbReference>
<dbReference type="PANTHER" id="PTHR47191">
    <property type="entry name" value="OS05G0170800 PROTEIN"/>
    <property type="match status" value="1"/>
</dbReference>
<proteinExistence type="predicted"/>
<dbReference type="InterPro" id="IPR036767">
    <property type="entry name" value="ApaG_sf"/>
</dbReference>
<dbReference type="InterPro" id="IPR050718">
    <property type="entry name" value="ApaG-like"/>
</dbReference>